<gene>
    <name evidence="2" type="ORF">LTRI10_LOCUS1490</name>
</gene>
<reference evidence="2 3" key="1">
    <citation type="submission" date="2024-04" db="EMBL/GenBank/DDBJ databases">
        <authorList>
            <person name="Fracassetti M."/>
        </authorList>
    </citation>
    <scope>NUCLEOTIDE SEQUENCE [LARGE SCALE GENOMIC DNA]</scope>
</reference>
<protein>
    <submittedName>
        <fullName evidence="2">Uncharacterized protein</fullName>
    </submittedName>
</protein>
<name>A0AAV2CBB7_9ROSI</name>
<evidence type="ECO:0000313" key="3">
    <source>
        <dbReference type="Proteomes" id="UP001497516"/>
    </source>
</evidence>
<organism evidence="2 3">
    <name type="scientific">Linum trigynum</name>
    <dbReference type="NCBI Taxonomy" id="586398"/>
    <lineage>
        <taxon>Eukaryota</taxon>
        <taxon>Viridiplantae</taxon>
        <taxon>Streptophyta</taxon>
        <taxon>Embryophyta</taxon>
        <taxon>Tracheophyta</taxon>
        <taxon>Spermatophyta</taxon>
        <taxon>Magnoliopsida</taxon>
        <taxon>eudicotyledons</taxon>
        <taxon>Gunneridae</taxon>
        <taxon>Pentapetalae</taxon>
        <taxon>rosids</taxon>
        <taxon>fabids</taxon>
        <taxon>Malpighiales</taxon>
        <taxon>Linaceae</taxon>
        <taxon>Linum</taxon>
    </lineage>
</organism>
<sequence>MTKTDSEMVEDPPPELGSIGKRMKIGVPVNLQSVVQAEGQIARSLDIMRGDLYNDNGKDMKTMETSGGPLDRQTGGIPPRKDDSEEDTKKPSAGKVESCAEERQPNLDLGEAFQVNPSTTSILLKTPINGKINWKSRKRKLRLDEAEPATDEGARPEAGYYRSSLDSSHQKISTPRREPPELEMKRERRRG</sequence>
<feature type="region of interest" description="Disordered" evidence="1">
    <location>
        <begin position="53"/>
        <end position="191"/>
    </location>
</feature>
<feature type="compositionally biased region" description="Polar residues" evidence="1">
    <location>
        <begin position="164"/>
        <end position="173"/>
    </location>
</feature>
<proteinExistence type="predicted"/>
<accession>A0AAV2CBB7</accession>
<feature type="compositionally biased region" description="Basic and acidic residues" evidence="1">
    <location>
        <begin position="175"/>
        <end position="191"/>
    </location>
</feature>
<keyword evidence="3" id="KW-1185">Reference proteome</keyword>
<dbReference type="EMBL" id="OZ034813">
    <property type="protein sequence ID" value="CAL1353599.1"/>
    <property type="molecule type" value="Genomic_DNA"/>
</dbReference>
<dbReference type="AlphaFoldDB" id="A0AAV2CBB7"/>
<evidence type="ECO:0000256" key="1">
    <source>
        <dbReference type="SAM" id="MobiDB-lite"/>
    </source>
</evidence>
<feature type="region of interest" description="Disordered" evidence="1">
    <location>
        <begin position="1"/>
        <end position="22"/>
    </location>
</feature>
<dbReference type="Proteomes" id="UP001497516">
    <property type="component" value="Chromosome 1"/>
</dbReference>
<evidence type="ECO:0000313" key="2">
    <source>
        <dbReference type="EMBL" id="CAL1353599.1"/>
    </source>
</evidence>
<feature type="compositionally biased region" description="Basic and acidic residues" evidence="1">
    <location>
        <begin position="79"/>
        <end position="90"/>
    </location>
</feature>